<dbReference type="Proteomes" id="UP000580474">
    <property type="component" value="Unassembled WGS sequence"/>
</dbReference>
<evidence type="ECO:0000256" key="2">
    <source>
        <dbReference type="ARBA" id="ARBA00023002"/>
    </source>
</evidence>
<accession>A0A840NHD5</accession>
<dbReference type="PRINTS" id="PR00469">
    <property type="entry name" value="PNDRDTASEII"/>
</dbReference>
<dbReference type="PANTHER" id="PTHR48105">
    <property type="entry name" value="THIOREDOXIN REDUCTASE 1-RELATED-RELATED"/>
    <property type="match status" value="1"/>
</dbReference>
<dbReference type="InterPro" id="IPR023753">
    <property type="entry name" value="FAD/NAD-binding_dom"/>
</dbReference>
<dbReference type="PRINTS" id="PR00368">
    <property type="entry name" value="FADPNR"/>
</dbReference>
<keyword evidence="1" id="KW-0285">Flavoprotein</keyword>
<dbReference type="SUPFAM" id="SSF51905">
    <property type="entry name" value="FAD/NAD(P)-binding domain"/>
    <property type="match status" value="1"/>
</dbReference>
<name>A0A840NHD5_9PSEU</name>
<dbReference type="EMBL" id="JACHIV010000001">
    <property type="protein sequence ID" value="MBB5069623.1"/>
    <property type="molecule type" value="Genomic_DNA"/>
</dbReference>
<dbReference type="RefSeq" id="WP_184479286.1">
    <property type="nucleotide sequence ID" value="NZ_JACHIV010000001.1"/>
</dbReference>
<proteinExistence type="predicted"/>
<protein>
    <submittedName>
        <fullName evidence="5">Thioredoxin reductase</fullName>
    </submittedName>
</protein>
<feature type="domain" description="FAD/NAD(P)-binding" evidence="4">
    <location>
        <begin position="11"/>
        <end position="295"/>
    </location>
</feature>
<comment type="caution">
    <text evidence="5">The sequence shown here is derived from an EMBL/GenBank/DDBJ whole genome shotgun (WGS) entry which is preliminary data.</text>
</comment>
<evidence type="ECO:0000256" key="3">
    <source>
        <dbReference type="ARBA" id="ARBA00048132"/>
    </source>
</evidence>
<dbReference type="Pfam" id="PF07992">
    <property type="entry name" value="Pyr_redox_2"/>
    <property type="match status" value="1"/>
</dbReference>
<sequence>MSEQTTSPGRYDAVIIGGGAAGTGAALTLARARRRVLVIDSGAPRNAPAGHVHNYLGREGTPPRELVADGRAEATGYGAEFTDATATSTTRSADGTIQVTLDDTTTITTARLLITTGLVDDLPDFDGLAARWGRDALHCPYCHGWEARDQRIIVLGTGPLATHQALLWRQWSTRITLLHTTELTADDHARLTARGITVRPGTAERVVTTDDHLSGIVVDGETLACDAVVTAPRFTVRADPFTALGLSTEPVERDGVVLGDRIPTDHTGATRAPGVWAAGNVTDPMDTVIGSAAAGVRAAMAINADLVEADTRTALTTEPFGAAQERDVSRLVLADRRHGL</sequence>
<evidence type="ECO:0000313" key="6">
    <source>
        <dbReference type="Proteomes" id="UP000580474"/>
    </source>
</evidence>
<dbReference type="InterPro" id="IPR050097">
    <property type="entry name" value="Ferredoxin-NADP_redctase_2"/>
</dbReference>
<evidence type="ECO:0000256" key="1">
    <source>
        <dbReference type="ARBA" id="ARBA00022630"/>
    </source>
</evidence>
<evidence type="ECO:0000259" key="4">
    <source>
        <dbReference type="Pfam" id="PF07992"/>
    </source>
</evidence>
<keyword evidence="2" id="KW-0560">Oxidoreductase</keyword>
<dbReference type="Gene3D" id="3.50.50.60">
    <property type="entry name" value="FAD/NAD(P)-binding domain"/>
    <property type="match status" value="2"/>
</dbReference>
<evidence type="ECO:0000313" key="5">
    <source>
        <dbReference type="EMBL" id="MBB5069623.1"/>
    </source>
</evidence>
<dbReference type="AlphaFoldDB" id="A0A840NHD5"/>
<keyword evidence="6" id="KW-1185">Reference proteome</keyword>
<organism evidence="5 6">
    <name type="scientific">Saccharopolyspora gloriosae</name>
    <dbReference type="NCBI Taxonomy" id="455344"/>
    <lineage>
        <taxon>Bacteria</taxon>
        <taxon>Bacillati</taxon>
        <taxon>Actinomycetota</taxon>
        <taxon>Actinomycetes</taxon>
        <taxon>Pseudonocardiales</taxon>
        <taxon>Pseudonocardiaceae</taxon>
        <taxon>Saccharopolyspora</taxon>
    </lineage>
</organism>
<comment type="catalytic activity">
    <reaction evidence="3">
        <text>[thioredoxin]-dithiol + NADP(+) = [thioredoxin]-disulfide + NADPH + H(+)</text>
        <dbReference type="Rhea" id="RHEA:20345"/>
        <dbReference type="Rhea" id="RHEA-COMP:10698"/>
        <dbReference type="Rhea" id="RHEA-COMP:10700"/>
        <dbReference type="ChEBI" id="CHEBI:15378"/>
        <dbReference type="ChEBI" id="CHEBI:29950"/>
        <dbReference type="ChEBI" id="CHEBI:50058"/>
        <dbReference type="ChEBI" id="CHEBI:57783"/>
        <dbReference type="ChEBI" id="CHEBI:58349"/>
        <dbReference type="EC" id="1.8.1.9"/>
    </reaction>
</comment>
<dbReference type="InterPro" id="IPR036188">
    <property type="entry name" value="FAD/NAD-bd_sf"/>
</dbReference>
<reference evidence="5 6" key="1">
    <citation type="submission" date="2020-08" db="EMBL/GenBank/DDBJ databases">
        <title>Sequencing the genomes of 1000 actinobacteria strains.</title>
        <authorList>
            <person name="Klenk H.-P."/>
        </authorList>
    </citation>
    <scope>NUCLEOTIDE SEQUENCE [LARGE SCALE GENOMIC DNA]</scope>
    <source>
        <strain evidence="5 6">DSM 45582</strain>
    </source>
</reference>
<dbReference type="GO" id="GO:0004791">
    <property type="term" value="F:thioredoxin-disulfide reductase (NADPH) activity"/>
    <property type="evidence" value="ECO:0007669"/>
    <property type="project" value="UniProtKB-EC"/>
</dbReference>
<gene>
    <name evidence="5" type="ORF">BJ969_002711</name>
</gene>